<dbReference type="InterPro" id="IPR036576">
    <property type="entry name" value="WRKY_dom_sf"/>
</dbReference>
<name>A0A0E0D462_9ORYZ</name>
<protein>
    <recommendedName>
        <fullName evidence="7">WRKY domain-containing protein</fullName>
    </recommendedName>
</protein>
<feature type="domain" description="WRKY" evidence="7">
    <location>
        <begin position="49"/>
        <end position="115"/>
    </location>
</feature>
<feature type="region of interest" description="Disordered" evidence="6">
    <location>
        <begin position="108"/>
        <end position="128"/>
    </location>
</feature>
<dbReference type="GO" id="GO:0043565">
    <property type="term" value="F:sequence-specific DNA binding"/>
    <property type="evidence" value="ECO:0007669"/>
    <property type="project" value="InterPro"/>
</dbReference>
<feature type="compositionally biased region" description="Low complexity" evidence="6">
    <location>
        <begin position="114"/>
        <end position="128"/>
    </location>
</feature>
<dbReference type="eggNOG" id="ENOG502S7GS">
    <property type="taxonomic scope" value="Eukaryota"/>
</dbReference>
<keyword evidence="2" id="KW-0805">Transcription regulation</keyword>
<keyword evidence="3" id="KW-0238">DNA-binding</keyword>
<dbReference type="InterPro" id="IPR044810">
    <property type="entry name" value="WRKY_plant"/>
</dbReference>
<evidence type="ECO:0000313" key="8">
    <source>
        <dbReference type="EnsemblPlants" id="OMERI03G24810.1"/>
    </source>
</evidence>
<feature type="compositionally biased region" description="Pro residues" evidence="6">
    <location>
        <begin position="26"/>
        <end position="36"/>
    </location>
</feature>
<feature type="region of interest" description="Disordered" evidence="6">
    <location>
        <begin position="1"/>
        <end position="52"/>
    </location>
</feature>
<dbReference type="Proteomes" id="UP000008021">
    <property type="component" value="Chromosome 3"/>
</dbReference>
<accession>A0A0E0D462</accession>
<evidence type="ECO:0000256" key="6">
    <source>
        <dbReference type="SAM" id="MobiDB-lite"/>
    </source>
</evidence>
<evidence type="ECO:0000256" key="3">
    <source>
        <dbReference type="ARBA" id="ARBA00023125"/>
    </source>
</evidence>
<dbReference type="GO" id="GO:0005634">
    <property type="term" value="C:nucleus"/>
    <property type="evidence" value="ECO:0007669"/>
    <property type="project" value="UniProtKB-SubCell"/>
</dbReference>
<evidence type="ECO:0000256" key="1">
    <source>
        <dbReference type="ARBA" id="ARBA00004123"/>
    </source>
</evidence>
<evidence type="ECO:0000256" key="2">
    <source>
        <dbReference type="ARBA" id="ARBA00023015"/>
    </source>
</evidence>
<dbReference type="PANTHER" id="PTHR31221">
    <property type="entry name" value="WRKY TRANSCRIPTION FACTOR PROTEIN 1-RELATED"/>
    <property type="match status" value="1"/>
</dbReference>
<feature type="compositionally biased region" description="Low complexity" evidence="6">
    <location>
        <begin position="1"/>
        <end position="10"/>
    </location>
</feature>
<dbReference type="PROSITE" id="PS50811">
    <property type="entry name" value="WRKY"/>
    <property type="match status" value="1"/>
</dbReference>
<dbReference type="Gramene" id="OMERI03G24810.1">
    <property type="protein sequence ID" value="OMERI03G24810.1"/>
    <property type="gene ID" value="OMERI03G24810"/>
</dbReference>
<keyword evidence="4" id="KW-0804">Transcription</keyword>
<dbReference type="AlphaFoldDB" id="A0A0E0D462"/>
<dbReference type="GO" id="GO:0003700">
    <property type="term" value="F:DNA-binding transcription factor activity"/>
    <property type="evidence" value="ECO:0007669"/>
    <property type="project" value="InterPro"/>
</dbReference>
<evidence type="ECO:0000259" key="7">
    <source>
        <dbReference type="PROSITE" id="PS50811"/>
    </source>
</evidence>
<keyword evidence="9" id="KW-1185">Reference proteome</keyword>
<dbReference type="PANTHER" id="PTHR31221:SF261">
    <property type="entry name" value="OS03G0657400 PROTEIN"/>
    <property type="match status" value="1"/>
</dbReference>
<evidence type="ECO:0000256" key="4">
    <source>
        <dbReference type="ARBA" id="ARBA00023163"/>
    </source>
</evidence>
<proteinExistence type="predicted"/>
<reference evidence="8" key="2">
    <citation type="submission" date="2018-05" db="EMBL/GenBank/DDBJ databases">
        <title>OmerRS3 (Oryza meridionalis Reference Sequence Version 3).</title>
        <authorList>
            <person name="Zhang J."/>
            <person name="Kudrna D."/>
            <person name="Lee S."/>
            <person name="Talag J."/>
            <person name="Welchert J."/>
            <person name="Wing R.A."/>
        </authorList>
    </citation>
    <scope>NUCLEOTIDE SEQUENCE [LARGE SCALE GENOMIC DNA]</scope>
    <source>
        <strain evidence="8">cv. OR44</strain>
    </source>
</reference>
<keyword evidence="5" id="KW-0539">Nucleus</keyword>
<dbReference type="Pfam" id="PF03106">
    <property type="entry name" value="WRKY"/>
    <property type="match status" value="1"/>
</dbReference>
<reference evidence="8" key="1">
    <citation type="submission" date="2015-04" db="UniProtKB">
        <authorList>
            <consortium name="EnsemblPlants"/>
        </authorList>
    </citation>
    <scope>IDENTIFICATION</scope>
</reference>
<comment type="subcellular location">
    <subcellularLocation>
        <location evidence="1">Nucleus</location>
    </subcellularLocation>
</comment>
<evidence type="ECO:0000256" key="5">
    <source>
        <dbReference type="ARBA" id="ARBA00023242"/>
    </source>
</evidence>
<evidence type="ECO:0000313" key="9">
    <source>
        <dbReference type="Proteomes" id="UP000008021"/>
    </source>
</evidence>
<sequence>MASNSQTTTTGAGGGRGQGDDEEQTPTPPPAPPPETAPSTIGGGGGDGVQLVMPEDGYEWKKYGQKFIKNIQKNRSYFRCRDQRCGAKKKVEWHPHDPGLNLRVVYDGAHHHGSPSSAAGEGGASAAAAANQYDLSTQYFGGAGGPRSQRGAIQA</sequence>
<dbReference type="SMART" id="SM00774">
    <property type="entry name" value="WRKY"/>
    <property type="match status" value="1"/>
</dbReference>
<dbReference type="InterPro" id="IPR003657">
    <property type="entry name" value="WRKY_dom"/>
</dbReference>
<dbReference type="EnsemblPlants" id="OMERI03G24810.1">
    <property type="protein sequence ID" value="OMERI03G24810.1"/>
    <property type="gene ID" value="OMERI03G24810"/>
</dbReference>
<dbReference type="Gene3D" id="2.20.25.80">
    <property type="entry name" value="WRKY domain"/>
    <property type="match status" value="1"/>
</dbReference>
<dbReference type="STRING" id="40149.A0A0E0D462"/>
<organism evidence="8">
    <name type="scientific">Oryza meridionalis</name>
    <dbReference type="NCBI Taxonomy" id="40149"/>
    <lineage>
        <taxon>Eukaryota</taxon>
        <taxon>Viridiplantae</taxon>
        <taxon>Streptophyta</taxon>
        <taxon>Embryophyta</taxon>
        <taxon>Tracheophyta</taxon>
        <taxon>Spermatophyta</taxon>
        <taxon>Magnoliopsida</taxon>
        <taxon>Liliopsida</taxon>
        <taxon>Poales</taxon>
        <taxon>Poaceae</taxon>
        <taxon>BOP clade</taxon>
        <taxon>Oryzoideae</taxon>
        <taxon>Oryzeae</taxon>
        <taxon>Oryzinae</taxon>
        <taxon>Oryza</taxon>
    </lineage>
</organism>
<dbReference type="SUPFAM" id="SSF118290">
    <property type="entry name" value="WRKY DNA-binding domain"/>
    <property type="match status" value="1"/>
</dbReference>